<feature type="domain" description="DUF202" evidence="6">
    <location>
        <begin position="15"/>
        <end position="80"/>
    </location>
</feature>
<dbReference type="InterPro" id="IPR003807">
    <property type="entry name" value="DUF202"/>
</dbReference>
<dbReference type="EMBL" id="BOOC01000003">
    <property type="protein sequence ID" value="GIH38379.1"/>
    <property type="molecule type" value="Genomic_DNA"/>
</dbReference>
<proteinExistence type="predicted"/>
<evidence type="ECO:0000256" key="4">
    <source>
        <dbReference type="ARBA" id="ARBA00023136"/>
    </source>
</evidence>
<keyword evidence="8" id="KW-1185">Reference proteome</keyword>
<keyword evidence="3 5" id="KW-1133">Transmembrane helix</keyword>
<accession>A0ABQ4FU86</accession>
<evidence type="ECO:0000256" key="2">
    <source>
        <dbReference type="ARBA" id="ARBA00022692"/>
    </source>
</evidence>
<keyword evidence="2 5" id="KW-0812">Transmembrane</keyword>
<comment type="subcellular location">
    <subcellularLocation>
        <location evidence="1">Endomembrane system</location>
        <topology evidence="1">Multi-pass membrane protein</topology>
    </subcellularLocation>
</comment>
<sequence>MTGPRTRPGTPGGPGLHSERTRLAWVRAAAALAGCGLGAAGAAFRHGVAGAVTVPFVLAALSGAVLLVRTGVRYRHVERALVEGRTLDPGLDVRLAWLGALCVAAGALVLVITLAS</sequence>
<dbReference type="Proteomes" id="UP000603904">
    <property type="component" value="Unassembled WGS sequence"/>
</dbReference>
<evidence type="ECO:0000313" key="8">
    <source>
        <dbReference type="Proteomes" id="UP000603904"/>
    </source>
</evidence>
<evidence type="ECO:0000313" key="7">
    <source>
        <dbReference type="EMBL" id="GIH38379.1"/>
    </source>
</evidence>
<protein>
    <recommendedName>
        <fullName evidence="6">DUF202 domain-containing protein</fullName>
    </recommendedName>
</protein>
<feature type="transmembrane region" description="Helical" evidence="5">
    <location>
        <begin position="50"/>
        <end position="72"/>
    </location>
</feature>
<dbReference type="RefSeq" id="WP_204055977.1">
    <property type="nucleotide sequence ID" value="NZ_BAAAGP010000005.1"/>
</dbReference>
<feature type="transmembrane region" description="Helical" evidence="5">
    <location>
        <begin position="24"/>
        <end position="44"/>
    </location>
</feature>
<feature type="transmembrane region" description="Helical" evidence="5">
    <location>
        <begin position="93"/>
        <end position="115"/>
    </location>
</feature>
<organism evidence="7 8">
    <name type="scientific">Microbispora corallina</name>
    <dbReference type="NCBI Taxonomy" id="83302"/>
    <lineage>
        <taxon>Bacteria</taxon>
        <taxon>Bacillati</taxon>
        <taxon>Actinomycetota</taxon>
        <taxon>Actinomycetes</taxon>
        <taxon>Streptosporangiales</taxon>
        <taxon>Streptosporangiaceae</taxon>
        <taxon>Microbispora</taxon>
    </lineage>
</organism>
<gene>
    <name evidence="7" type="ORF">Mco01_13790</name>
</gene>
<evidence type="ECO:0000256" key="3">
    <source>
        <dbReference type="ARBA" id="ARBA00022989"/>
    </source>
</evidence>
<dbReference type="Pfam" id="PF02656">
    <property type="entry name" value="DUF202"/>
    <property type="match status" value="1"/>
</dbReference>
<evidence type="ECO:0000256" key="5">
    <source>
        <dbReference type="SAM" id="Phobius"/>
    </source>
</evidence>
<evidence type="ECO:0000256" key="1">
    <source>
        <dbReference type="ARBA" id="ARBA00004127"/>
    </source>
</evidence>
<keyword evidence="4 5" id="KW-0472">Membrane</keyword>
<comment type="caution">
    <text evidence="7">The sequence shown here is derived from an EMBL/GenBank/DDBJ whole genome shotgun (WGS) entry which is preliminary data.</text>
</comment>
<reference evidence="7 8" key="1">
    <citation type="submission" date="2021-01" db="EMBL/GenBank/DDBJ databases">
        <title>Whole genome shotgun sequence of Microbispora corallina NBRC 16416.</title>
        <authorList>
            <person name="Komaki H."/>
            <person name="Tamura T."/>
        </authorList>
    </citation>
    <scope>NUCLEOTIDE SEQUENCE [LARGE SCALE GENOMIC DNA]</scope>
    <source>
        <strain evidence="7 8">NBRC 16416</strain>
    </source>
</reference>
<name>A0ABQ4FU86_9ACTN</name>
<evidence type="ECO:0000259" key="6">
    <source>
        <dbReference type="Pfam" id="PF02656"/>
    </source>
</evidence>